<dbReference type="GO" id="GO:0043022">
    <property type="term" value="F:ribosome binding"/>
    <property type="evidence" value="ECO:0007669"/>
    <property type="project" value="TreeGrafter"/>
</dbReference>
<dbReference type="AlphaFoldDB" id="A0A1G2PRR9"/>
<name>A0A1G2PRR9_9BACT</name>
<proteinExistence type="inferred from homology"/>
<protein>
    <recommendedName>
        <fullName evidence="3">Prokaryotic-type class I peptide chain release factors domain-containing protein</fullName>
    </recommendedName>
</protein>
<dbReference type="Pfam" id="PF00472">
    <property type="entry name" value="RF-1"/>
    <property type="match status" value="1"/>
</dbReference>
<evidence type="ECO:0000313" key="4">
    <source>
        <dbReference type="EMBL" id="OHA51056.1"/>
    </source>
</evidence>
<dbReference type="EMBL" id="MHSW01000028">
    <property type="protein sequence ID" value="OHA51056.1"/>
    <property type="molecule type" value="Genomic_DNA"/>
</dbReference>
<comment type="similarity">
    <text evidence="1">Belongs to the prokaryotic/mitochondrial release factor family.</text>
</comment>
<dbReference type="InterPro" id="IPR000352">
    <property type="entry name" value="Pep_chain_release_fac_I"/>
</dbReference>
<dbReference type="GO" id="GO:0003747">
    <property type="term" value="F:translation release factor activity"/>
    <property type="evidence" value="ECO:0007669"/>
    <property type="project" value="InterPro"/>
</dbReference>
<dbReference type="GO" id="GO:0072344">
    <property type="term" value="P:rescue of stalled ribosome"/>
    <property type="evidence" value="ECO:0007669"/>
    <property type="project" value="TreeGrafter"/>
</dbReference>
<organism evidence="4 5">
    <name type="scientific">Candidatus Terrybacteria bacterium RIFCSPLOWO2_01_FULL_40_23</name>
    <dbReference type="NCBI Taxonomy" id="1802366"/>
    <lineage>
        <taxon>Bacteria</taxon>
        <taxon>Candidatus Terryibacteriota</taxon>
    </lineage>
</organism>
<dbReference type="Gene3D" id="3.30.160.20">
    <property type="match status" value="1"/>
</dbReference>
<dbReference type="InterPro" id="IPR045853">
    <property type="entry name" value="Pep_chain_release_fac_I_sf"/>
</dbReference>
<feature type="region of interest" description="Disordered" evidence="2">
    <location>
        <begin position="96"/>
        <end position="136"/>
    </location>
</feature>
<accession>A0A1G2PRR9</accession>
<comment type="caution">
    <text evidence="4">The sequence shown here is derived from an EMBL/GenBank/DDBJ whole genome shotgun (WGS) entry which is preliminary data.</text>
</comment>
<sequence length="136" mass="15684">MDLNEPEESNCPAGVGDIKEEFFRSGGKGGQNVNKVESGVRLRARIAEPVLLERLREIYPSSVTKDGEFLVTCTEERTQAQNLRIARERLMQRLDIATQQPTERIPTKIPRSSRRERLNEKRHRSEIKGLRKRAEE</sequence>
<gene>
    <name evidence="4" type="ORF">A3A97_02685</name>
</gene>
<dbReference type="PROSITE" id="PS00745">
    <property type="entry name" value="RF_PROK_I"/>
    <property type="match status" value="1"/>
</dbReference>
<evidence type="ECO:0000313" key="5">
    <source>
        <dbReference type="Proteomes" id="UP000176951"/>
    </source>
</evidence>
<dbReference type="PANTHER" id="PTHR47814:SF1">
    <property type="entry name" value="PEPTIDYL-TRNA HYDROLASE ARFB"/>
    <property type="match status" value="1"/>
</dbReference>
<feature type="domain" description="Prokaryotic-type class I peptide chain release factors" evidence="3">
    <location>
        <begin position="24"/>
        <end position="40"/>
    </location>
</feature>
<evidence type="ECO:0000256" key="2">
    <source>
        <dbReference type="SAM" id="MobiDB-lite"/>
    </source>
</evidence>
<dbReference type="SUPFAM" id="SSF75620">
    <property type="entry name" value="Release factor"/>
    <property type="match status" value="1"/>
</dbReference>
<dbReference type="PANTHER" id="PTHR47814">
    <property type="entry name" value="PEPTIDYL-TRNA HYDROLASE ARFB"/>
    <property type="match status" value="1"/>
</dbReference>
<feature type="compositionally biased region" description="Basic and acidic residues" evidence="2">
    <location>
        <begin position="126"/>
        <end position="136"/>
    </location>
</feature>
<evidence type="ECO:0000259" key="3">
    <source>
        <dbReference type="PROSITE" id="PS00745"/>
    </source>
</evidence>
<dbReference type="GO" id="GO:0004045">
    <property type="term" value="F:peptidyl-tRNA hydrolase activity"/>
    <property type="evidence" value="ECO:0007669"/>
    <property type="project" value="TreeGrafter"/>
</dbReference>
<dbReference type="Proteomes" id="UP000176951">
    <property type="component" value="Unassembled WGS sequence"/>
</dbReference>
<reference evidence="4 5" key="1">
    <citation type="journal article" date="2016" name="Nat. Commun.">
        <title>Thousands of microbial genomes shed light on interconnected biogeochemical processes in an aquifer system.</title>
        <authorList>
            <person name="Anantharaman K."/>
            <person name="Brown C.T."/>
            <person name="Hug L.A."/>
            <person name="Sharon I."/>
            <person name="Castelle C.J."/>
            <person name="Probst A.J."/>
            <person name="Thomas B.C."/>
            <person name="Singh A."/>
            <person name="Wilkins M.J."/>
            <person name="Karaoz U."/>
            <person name="Brodie E.L."/>
            <person name="Williams K.H."/>
            <person name="Hubbard S.S."/>
            <person name="Banfield J.F."/>
        </authorList>
    </citation>
    <scope>NUCLEOTIDE SEQUENCE [LARGE SCALE GENOMIC DNA]</scope>
</reference>
<dbReference type="NCBIfam" id="NF006718">
    <property type="entry name" value="PRK09256.1"/>
    <property type="match status" value="1"/>
</dbReference>
<evidence type="ECO:0000256" key="1">
    <source>
        <dbReference type="ARBA" id="ARBA00010835"/>
    </source>
</evidence>